<feature type="compositionally biased region" description="Polar residues" evidence="1">
    <location>
        <begin position="141"/>
        <end position="153"/>
    </location>
</feature>
<dbReference type="GeneID" id="17262939"/>
<dbReference type="EnsemblProtists" id="EOD16779">
    <property type="protein sequence ID" value="EOD16779"/>
    <property type="gene ID" value="EMIHUDRAFT_436467"/>
</dbReference>
<dbReference type="RefSeq" id="XP_005769208.1">
    <property type="nucleotide sequence ID" value="XM_005769151.1"/>
</dbReference>
<accession>A0A0D3IZU4</accession>
<sequence>RAQCAPSASSSAIARGRSDSHARRSPLSRRRRRAAAARRRCLFPSRRPAGSRGYSTSCSSCAPWWRTTTRRSRCGARSSARCRTSSARYCRASTALEPIAEIAPRPSPSRRKRRSSSSRRSKRRSNRSAGRPPSSRRREQTTLLPSSPLSGATSAAHAHRAARPADWRRLRDAPPPCAWADRCSRTSLGKAQAPFSPRGVSIAFFACAFATASGATGNSLLCGADVSVRYIAQ</sequence>
<keyword evidence="3" id="KW-1185">Reference proteome</keyword>
<evidence type="ECO:0000313" key="2">
    <source>
        <dbReference type="EnsemblProtists" id="EOD16779"/>
    </source>
</evidence>
<dbReference type="PaxDb" id="2903-EOD16779"/>
<evidence type="ECO:0000313" key="3">
    <source>
        <dbReference type="Proteomes" id="UP000013827"/>
    </source>
</evidence>
<name>A0A0D3IZU4_EMIH1</name>
<dbReference type="HOGENOM" id="CLU_1192536_0_0_1"/>
<protein>
    <submittedName>
        <fullName evidence="2">Uncharacterized protein</fullName>
    </submittedName>
</protein>
<evidence type="ECO:0000256" key="1">
    <source>
        <dbReference type="SAM" id="MobiDB-lite"/>
    </source>
</evidence>
<feature type="region of interest" description="Disordered" evidence="1">
    <location>
        <begin position="1"/>
        <end position="59"/>
    </location>
</feature>
<dbReference type="KEGG" id="ehx:EMIHUDRAFT_436467"/>
<reference evidence="2" key="2">
    <citation type="submission" date="2024-10" db="UniProtKB">
        <authorList>
            <consortium name="EnsemblProtists"/>
        </authorList>
    </citation>
    <scope>IDENTIFICATION</scope>
</reference>
<feature type="compositionally biased region" description="Basic residues" evidence="1">
    <location>
        <begin position="108"/>
        <end position="126"/>
    </location>
</feature>
<reference evidence="3" key="1">
    <citation type="journal article" date="2013" name="Nature">
        <title>Pan genome of the phytoplankton Emiliania underpins its global distribution.</title>
        <authorList>
            <person name="Read B.A."/>
            <person name="Kegel J."/>
            <person name="Klute M.J."/>
            <person name="Kuo A."/>
            <person name="Lefebvre S.C."/>
            <person name="Maumus F."/>
            <person name="Mayer C."/>
            <person name="Miller J."/>
            <person name="Monier A."/>
            <person name="Salamov A."/>
            <person name="Young J."/>
            <person name="Aguilar M."/>
            <person name="Claverie J.M."/>
            <person name="Frickenhaus S."/>
            <person name="Gonzalez K."/>
            <person name="Herman E.K."/>
            <person name="Lin Y.C."/>
            <person name="Napier J."/>
            <person name="Ogata H."/>
            <person name="Sarno A.F."/>
            <person name="Shmutz J."/>
            <person name="Schroeder D."/>
            <person name="de Vargas C."/>
            <person name="Verret F."/>
            <person name="von Dassow P."/>
            <person name="Valentin K."/>
            <person name="Van de Peer Y."/>
            <person name="Wheeler G."/>
            <person name="Dacks J.B."/>
            <person name="Delwiche C.F."/>
            <person name="Dyhrman S.T."/>
            <person name="Glockner G."/>
            <person name="John U."/>
            <person name="Richards T."/>
            <person name="Worden A.Z."/>
            <person name="Zhang X."/>
            <person name="Grigoriev I.V."/>
            <person name="Allen A.E."/>
            <person name="Bidle K."/>
            <person name="Borodovsky M."/>
            <person name="Bowler C."/>
            <person name="Brownlee C."/>
            <person name="Cock J.M."/>
            <person name="Elias M."/>
            <person name="Gladyshev V.N."/>
            <person name="Groth M."/>
            <person name="Guda C."/>
            <person name="Hadaegh A."/>
            <person name="Iglesias-Rodriguez M.D."/>
            <person name="Jenkins J."/>
            <person name="Jones B.M."/>
            <person name="Lawson T."/>
            <person name="Leese F."/>
            <person name="Lindquist E."/>
            <person name="Lobanov A."/>
            <person name="Lomsadze A."/>
            <person name="Malik S.B."/>
            <person name="Marsh M.E."/>
            <person name="Mackinder L."/>
            <person name="Mock T."/>
            <person name="Mueller-Roeber B."/>
            <person name="Pagarete A."/>
            <person name="Parker M."/>
            <person name="Probert I."/>
            <person name="Quesneville H."/>
            <person name="Raines C."/>
            <person name="Rensing S.A."/>
            <person name="Riano-Pachon D.M."/>
            <person name="Richier S."/>
            <person name="Rokitta S."/>
            <person name="Shiraiwa Y."/>
            <person name="Soanes D.M."/>
            <person name="van der Giezen M."/>
            <person name="Wahlund T.M."/>
            <person name="Williams B."/>
            <person name="Wilson W."/>
            <person name="Wolfe G."/>
            <person name="Wurch L.L."/>
        </authorList>
    </citation>
    <scope>NUCLEOTIDE SEQUENCE</scope>
</reference>
<proteinExistence type="predicted"/>
<feature type="compositionally biased region" description="Basic residues" evidence="1">
    <location>
        <begin position="23"/>
        <end position="41"/>
    </location>
</feature>
<organism evidence="2 3">
    <name type="scientific">Emiliania huxleyi (strain CCMP1516)</name>
    <dbReference type="NCBI Taxonomy" id="280463"/>
    <lineage>
        <taxon>Eukaryota</taxon>
        <taxon>Haptista</taxon>
        <taxon>Haptophyta</taxon>
        <taxon>Prymnesiophyceae</taxon>
        <taxon>Isochrysidales</taxon>
        <taxon>Noelaerhabdaceae</taxon>
        <taxon>Emiliania</taxon>
    </lineage>
</organism>
<feature type="compositionally biased region" description="Low complexity" evidence="1">
    <location>
        <begin position="1"/>
        <end position="15"/>
    </location>
</feature>
<dbReference type="AlphaFoldDB" id="A0A0D3IZU4"/>
<feature type="region of interest" description="Disordered" evidence="1">
    <location>
        <begin position="100"/>
        <end position="167"/>
    </location>
</feature>
<dbReference type="Proteomes" id="UP000013827">
    <property type="component" value="Unassembled WGS sequence"/>
</dbReference>